<dbReference type="EMBL" id="ABJB011104375">
    <property type="status" value="NOT_ANNOTATED_CDS"/>
    <property type="molecule type" value="Genomic_DNA"/>
</dbReference>
<dbReference type="HOGENOM" id="CLU_901867_0_0_1"/>
<dbReference type="PaxDb" id="6945-B7Q2B9"/>
<dbReference type="VEuPathDB" id="VectorBase:ISCW008969"/>
<feature type="signal peptide" evidence="1">
    <location>
        <begin position="1"/>
        <end position="16"/>
    </location>
</feature>
<dbReference type="AlphaFoldDB" id="B7Q2B9"/>
<evidence type="ECO:0000313" key="4">
    <source>
        <dbReference type="Proteomes" id="UP000001555"/>
    </source>
</evidence>
<organism>
    <name type="scientific">Ixodes scapularis</name>
    <name type="common">Black-legged tick</name>
    <name type="synonym">Deer tick</name>
    <dbReference type="NCBI Taxonomy" id="6945"/>
    <lineage>
        <taxon>Eukaryota</taxon>
        <taxon>Metazoa</taxon>
        <taxon>Ecdysozoa</taxon>
        <taxon>Arthropoda</taxon>
        <taxon>Chelicerata</taxon>
        <taxon>Arachnida</taxon>
        <taxon>Acari</taxon>
        <taxon>Parasitiformes</taxon>
        <taxon>Ixodida</taxon>
        <taxon>Ixodoidea</taxon>
        <taxon>Ixodidae</taxon>
        <taxon>Ixodinae</taxon>
        <taxon>Ixodes</taxon>
    </lineage>
</organism>
<reference evidence="2 4" key="1">
    <citation type="submission" date="2008-03" db="EMBL/GenBank/DDBJ databases">
        <title>Annotation of Ixodes scapularis.</title>
        <authorList>
            <consortium name="Ixodes scapularis Genome Project Consortium"/>
            <person name="Caler E."/>
            <person name="Hannick L.I."/>
            <person name="Bidwell S."/>
            <person name="Joardar V."/>
            <person name="Thiagarajan M."/>
            <person name="Amedeo P."/>
            <person name="Galinsky K.J."/>
            <person name="Schobel S."/>
            <person name="Inman J."/>
            <person name="Hostetler J."/>
            <person name="Miller J."/>
            <person name="Hammond M."/>
            <person name="Megy K."/>
            <person name="Lawson D."/>
            <person name="Kodira C."/>
            <person name="Sutton G."/>
            <person name="Meyer J."/>
            <person name="Hill C.A."/>
            <person name="Birren B."/>
            <person name="Nene V."/>
            <person name="Collins F."/>
            <person name="Alarcon-Chaidez F."/>
            <person name="Wikel S."/>
            <person name="Strausberg R."/>
        </authorList>
    </citation>
    <scope>NUCLEOTIDE SEQUENCE [LARGE SCALE GENOMIC DNA]</scope>
    <source>
        <strain evidence="4">Wikel</strain>
        <strain evidence="2">Wikel colony</strain>
    </source>
</reference>
<dbReference type="Pfam" id="PF13582">
    <property type="entry name" value="Reprolysin_3"/>
    <property type="match status" value="1"/>
</dbReference>
<keyword evidence="1" id="KW-0732">Signal</keyword>
<dbReference type="EMBL" id="DS843033">
    <property type="protein sequence ID" value="EEC12991.1"/>
    <property type="molecule type" value="Genomic_DNA"/>
</dbReference>
<dbReference type="Gene3D" id="3.40.390.10">
    <property type="entry name" value="Collagenase (Catalytic Domain)"/>
    <property type="match status" value="1"/>
</dbReference>
<keyword evidence="4" id="KW-1185">Reference proteome</keyword>
<dbReference type="OrthoDB" id="6487193at2759"/>
<name>B7Q2B9_IXOSC</name>
<evidence type="ECO:0000256" key="1">
    <source>
        <dbReference type="SAM" id="SignalP"/>
    </source>
</evidence>
<feature type="chain" id="PRO_5010959823" evidence="1">
    <location>
        <begin position="17"/>
        <end position="330"/>
    </location>
</feature>
<dbReference type="GO" id="GO:0006508">
    <property type="term" value="P:proteolysis"/>
    <property type="evidence" value="ECO:0007669"/>
    <property type="project" value="UniProtKB-KW"/>
</dbReference>
<reference evidence="3" key="2">
    <citation type="submission" date="2020-05" db="UniProtKB">
        <authorList>
            <consortium name="EnsemblMetazoa"/>
        </authorList>
    </citation>
    <scope>IDENTIFICATION</scope>
    <source>
        <strain evidence="3">wikel</strain>
    </source>
</reference>
<feature type="non-terminal residue" evidence="2">
    <location>
        <position position="330"/>
    </location>
</feature>
<keyword evidence="2" id="KW-0482">Metalloprotease</keyword>
<evidence type="ECO:0000313" key="3">
    <source>
        <dbReference type="EnsemblMetazoa" id="ISCW008969-PA"/>
    </source>
</evidence>
<dbReference type="VEuPathDB" id="VectorBase:ISCI008968"/>
<dbReference type="EnsemblMetazoa" id="ISCW008969-RA">
    <property type="protein sequence ID" value="ISCW008969-PA"/>
    <property type="gene ID" value="ISCW008969"/>
</dbReference>
<keyword evidence="2" id="KW-0645">Protease</keyword>
<dbReference type="GO" id="GO:0008237">
    <property type="term" value="F:metallopeptidase activity"/>
    <property type="evidence" value="ECO:0007669"/>
    <property type="project" value="UniProtKB-KW"/>
</dbReference>
<gene>
    <name evidence="2" type="ORF">IscW_ISCW008969</name>
</gene>
<dbReference type="EMBL" id="ABJB010887017">
    <property type="status" value="NOT_ANNOTATED_CDS"/>
    <property type="molecule type" value="Genomic_DNA"/>
</dbReference>
<proteinExistence type="predicted"/>
<dbReference type="Proteomes" id="UP000001555">
    <property type="component" value="Unassembled WGS sequence"/>
</dbReference>
<dbReference type="VEuPathDB" id="VectorBase:ISCP_015809"/>
<protein>
    <submittedName>
        <fullName evidence="2 3">Metalloprotease, putative</fullName>
    </submittedName>
</protein>
<evidence type="ECO:0000313" key="2">
    <source>
        <dbReference type="EMBL" id="EEC12991.1"/>
    </source>
</evidence>
<dbReference type="EMBL" id="ABJB010341090">
    <property type="status" value="NOT_ANNOTATED_CDS"/>
    <property type="molecule type" value="Genomic_DNA"/>
</dbReference>
<sequence length="330" mass="37586">MKKVFIFLSFIAFITALDTASSSSRGLLVYPRLLEERGSDGSHVLKINEDITLNLKKSSVLGEEFLLKSYVGDVEKHTYMDGSYLEEDLFHDADAMASLTLSNNGELQVEGVIGPKLRIMPAREQERSSEGRAAHMIYEIPDGHFGLHNDTGKLEKTWLGLRLLEASLRELWRKLYKYSLFVVCDQNYIQLKNSIFNMFSLLYGTRDCLSLHFLINFTEFVGLCLRLLYPLFQAEKERFLQRVQGQPHYIYGPQSLATLREYVKSQAAAYKSYDLVYLITGRELELRTVLFSFIGYAYIGGACSELKVGLGEDTANTFRGVHIMTHEVGH</sequence>
<dbReference type="InterPro" id="IPR024079">
    <property type="entry name" value="MetalloPept_cat_dom_sf"/>
</dbReference>
<keyword evidence="2" id="KW-0378">Hydrolase</keyword>
<dbReference type="SUPFAM" id="SSF55486">
    <property type="entry name" value="Metalloproteases ('zincins'), catalytic domain"/>
    <property type="match status" value="1"/>
</dbReference>
<accession>B7Q2B9</accession>